<gene>
    <name evidence="2" type="ORF">J2D77_13520</name>
</gene>
<feature type="transmembrane region" description="Helical" evidence="1">
    <location>
        <begin position="57"/>
        <end position="77"/>
    </location>
</feature>
<sequence length="87" mass="9175">MLDYPRESKQAPQKAGKGPDIILVSSVSVAYYGFLFAGILVPAMLASPAVLGIPWSFLLGASLLIFLIVSTGIYVLVSNAQDGHHDG</sequence>
<keyword evidence="1" id="KW-0812">Transmembrane</keyword>
<feature type="transmembrane region" description="Helical" evidence="1">
    <location>
        <begin position="21"/>
        <end position="45"/>
    </location>
</feature>
<dbReference type="Proteomes" id="UP000664073">
    <property type="component" value="Unassembled WGS sequence"/>
</dbReference>
<keyword evidence="3" id="KW-1185">Reference proteome</keyword>
<comment type="caution">
    <text evidence="2">The sequence shown here is derived from an EMBL/GenBank/DDBJ whole genome shotgun (WGS) entry which is preliminary data.</text>
</comment>
<dbReference type="EMBL" id="JAFVMH010000007">
    <property type="protein sequence ID" value="MBO1326170.1"/>
    <property type="molecule type" value="Genomic_DNA"/>
</dbReference>
<dbReference type="AlphaFoldDB" id="A0A939KNY0"/>
<dbReference type="Pfam" id="PF04341">
    <property type="entry name" value="DUF485"/>
    <property type="match status" value="1"/>
</dbReference>
<reference evidence="2" key="1">
    <citation type="submission" date="2021-03" db="EMBL/GenBank/DDBJ databases">
        <title>The complete genome sequence of Acetobacter sp. TBRC 12339.</title>
        <authorList>
            <person name="Charoenyingcharoen P."/>
            <person name="Yukphan P."/>
        </authorList>
    </citation>
    <scope>NUCLEOTIDE SEQUENCE</scope>
    <source>
        <strain evidence="2">TBRC 12339</strain>
    </source>
</reference>
<accession>A0A939KNY0</accession>
<keyword evidence="1" id="KW-1133">Transmembrane helix</keyword>
<name>A0A939KNY0_9PROT</name>
<protein>
    <submittedName>
        <fullName evidence="2">DUF485 domain-containing protein</fullName>
    </submittedName>
</protein>
<evidence type="ECO:0000313" key="3">
    <source>
        <dbReference type="Proteomes" id="UP000664073"/>
    </source>
</evidence>
<keyword evidence="1" id="KW-0472">Membrane</keyword>
<evidence type="ECO:0000313" key="2">
    <source>
        <dbReference type="EMBL" id="MBO1326170.1"/>
    </source>
</evidence>
<evidence type="ECO:0000256" key="1">
    <source>
        <dbReference type="SAM" id="Phobius"/>
    </source>
</evidence>
<proteinExistence type="predicted"/>
<dbReference type="RefSeq" id="WP_207846841.1">
    <property type="nucleotide sequence ID" value="NZ_JAFVMH010000007.1"/>
</dbReference>
<organism evidence="2 3">
    <name type="scientific">Acetobacter garciniae</name>
    <dbReference type="NCBI Taxonomy" id="2817435"/>
    <lineage>
        <taxon>Bacteria</taxon>
        <taxon>Pseudomonadati</taxon>
        <taxon>Pseudomonadota</taxon>
        <taxon>Alphaproteobacteria</taxon>
        <taxon>Acetobacterales</taxon>
        <taxon>Acetobacteraceae</taxon>
        <taxon>Acetobacter</taxon>
    </lineage>
</organism>
<dbReference type="InterPro" id="IPR007436">
    <property type="entry name" value="DUF485"/>
</dbReference>